<feature type="domain" description="CoA carboxyltransferase C-terminal" evidence="3">
    <location>
        <begin position="233"/>
        <end position="471"/>
    </location>
</feature>
<dbReference type="InterPro" id="IPR029045">
    <property type="entry name" value="ClpP/crotonase-like_dom_sf"/>
</dbReference>
<dbReference type="InterPro" id="IPR011763">
    <property type="entry name" value="COA_CT_C"/>
</dbReference>
<feature type="domain" description="CoA carboxyltransferase N-terminal" evidence="2">
    <location>
        <begin position="1"/>
        <end position="238"/>
    </location>
</feature>
<dbReference type="InterPro" id="IPR034733">
    <property type="entry name" value="AcCoA_carboxyl_beta"/>
</dbReference>
<dbReference type="GO" id="GO:0016740">
    <property type="term" value="F:transferase activity"/>
    <property type="evidence" value="ECO:0007669"/>
    <property type="project" value="UniProtKB-KW"/>
</dbReference>
<dbReference type="PROSITE" id="PS50980">
    <property type="entry name" value="COA_CT_NTER"/>
    <property type="match status" value="1"/>
</dbReference>
<evidence type="ECO:0000256" key="1">
    <source>
        <dbReference type="ARBA" id="ARBA00022679"/>
    </source>
</evidence>
<reference evidence="4" key="2">
    <citation type="submission" date="2020-09" db="EMBL/GenBank/DDBJ databases">
        <authorList>
            <person name="Sun Q."/>
            <person name="Zhou Y."/>
        </authorList>
    </citation>
    <scope>NUCLEOTIDE SEQUENCE</scope>
    <source>
        <strain evidence="4">CGMCC 1.16067</strain>
    </source>
</reference>
<evidence type="ECO:0000259" key="2">
    <source>
        <dbReference type="PROSITE" id="PS50980"/>
    </source>
</evidence>
<dbReference type="PANTHER" id="PTHR42995">
    <property type="entry name" value="ACETYL-COENZYME A CARBOXYLASE CARBOXYL TRANSFERASE SUBUNIT BETA, CHLOROPLASTIC"/>
    <property type="match status" value="1"/>
</dbReference>
<dbReference type="Gene3D" id="3.90.226.10">
    <property type="entry name" value="2-enoyl-CoA Hydratase, Chain A, domain 1"/>
    <property type="match status" value="2"/>
</dbReference>
<gene>
    <name evidence="4" type="primary">accD</name>
    <name evidence="4" type="ORF">GCM10011519_29380</name>
</gene>
<comment type="caution">
    <text evidence="4">The sequence shown here is derived from an EMBL/GenBank/DDBJ whole genome shotgun (WGS) entry which is preliminary data.</text>
</comment>
<dbReference type="GO" id="GO:0003989">
    <property type="term" value="F:acetyl-CoA carboxylase activity"/>
    <property type="evidence" value="ECO:0007669"/>
    <property type="project" value="InterPro"/>
</dbReference>
<dbReference type="PROSITE" id="PS50989">
    <property type="entry name" value="COA_CT_CTER"/>
    <property type="match status" value="1"/>
</dbReference>
<dbReference type="InterPro" id="IPR000438">
    <property type="entry name" value="Acetyl_CoA_COase_Trfase_b_su"/>
</dbReference>
<dbReference type="GO" id="GO:2001295">
    <property type="term" value="P:malonyl-CoA biosynthetic process"/>
    <property type="evidence" value="ECO:0007669"/>
    <property type="project" value="TreeGrafter"/>
</dbReference>
<organism evidence="4 5">
    <name type="scientific">Marmoricola endophyticus</name>
    <dbReference type="NCBI Taxonomy" id="2040280"/>
    <lineage>
        <taxon>Bacteria</taxon>
        <taxon>Bacillati</taxon>
        <taxon>Actinomycetota</taxon>
        <taxon>Actinomycetes</taxon>
        <taxon>Propionibacteriales</taxon>
        <taxon>Nocardioidaceae</taxon>
        <taxon>Marmoricola</taxon>
    </lineage>
</organism>
<dbReference type="InterPro" id="IPR011762">
    <property type="entry name" value="COA_CT_N"/>
</dbReference>
<accession>A0A917BT77</accession>
<dbReference type="AlphaFoldDB" id="A0A917BT77"/>
<keyword evidence="5" id="KW-1185">Reference proteome</keyword>
<evidence type="ECO:0000313" key="5">
    <source>
        <dbReference type="Proteomes" id="UP000649179"/>
    </source>
</evidence>
<dbReference type="PANTHER" id="PTHR42995:SF5">
    <property type="entry name" value="ACETYL-COENZYME A CARBOXYLASE CARBOXYL TRANSFERASE SUBUNIT BETA, CHLOROPLASTIC"/>
    <property type="match status" value="1"/>
</dbReference>
<dbReference type="RefSeq" id="WP_188780448.1">
    <property type="nucleotide sequence ID" value="NZ_BMKQ01000001.1"/>
</dbReference>
<dbReference type="PRINTS" id="PR01070">
    <property type="entry name" value="ACCCTRFRASEB"/>
</dbReference>
<name>A0A917BT77_9ACTN</name>
<dbReference type="GO" id="GO:0009317">
    <property type="term" value="C:acetyl-CoA carboxylase complex"/>
    <property type="evidence" value="ECO:0007669"/>
    <property type="project" value="InterPro"/>
</dbReference>
<evidence type="ECO:0000259" key="3">
    <source>
        <dbReference type="PROSITE" id="PS50989"/>
    </source>
</evidence>
<dbReference type="GO" id="GO:0006633">
    <property type="term" value="P:fatty acid biosynthetic process"/>
    <property type="evidence" value="ECO:0007669"/>
    <property type="project" value="InterPro"/>
</dbReference>
<keyword evidence="1" id="KW-0808">Transferase</keyword>
<evidence type="ECO:0000313" key="4">
    <source>
        <dbReference type="EMBL" id="GGF53598.1"/>
    </source>
</evidence>
<dbReference type="SUPFAM" id="SSF52096">
    <property type="entry name" value="ClpP/crotonase"/>
    <property type="match status" value="2"/>
</dbReference>
<reference evidence="4" key="1">
    <citation type="journal article" date="2014" name="Int. J. Syst. Evol. Microbiol.">
        <title>Complete genome sequence of Corynebacterium casei LMG S-19264T (=DSM 44701T), isolated from a smear-ripened cheese.</title>
        <authorList>
            <consortium name="US DOE Joint Genome Institute (JGI-PGF)"/>
            <person name="Walter F."/>
            <person name="Albersmeier A."/>
            <person name="Kalinowski J."/>
            <person name="Ruckert C."/>
        </authorList>
    </citation>
    <scope>NUCLEOTIDE SEQUENCE</scope>
    <source>
        <strain evidence="4">CGMCC 1.16067</strain>
    </source>
</reference>
<protein>
    <submittedName>
        <fullName evidence="4">Acetyl-CoA carboxylase</fullName>
    </submittedName>
</protein>
<dbReference type="Proteomes" id="UP000649179">
    <property type="component" value="Unassembled WGS sequence"/>
</dbReference>
<proteinExistence type="predicted"/>
<dbReference type="EMBL" id="BMKQ01000001">
    <property type="protein sequence ID" value="GGF53598.1"/>
    <property type="molecule type" value="Genomic_DNA"/>
</dbReference>
<sequence length="496" mass="51923">MSRRLGAQELIDRVLDAGSWVSWDAEADEPAEPGSAYAAELAAARARAGTDESIITGRGTVSGRPVAVVASEFGFLGGSMGRAASARLHDAVRRATREGLPLVAAPCSGGTRMQEGTPAFLGMVKVAAAITAHRGAGLPYLVYLRHPTTGGVFASWGSLGHFTAAEPGALVGFLGPRVFEALHGRPFPEGVQTAENLLAHGLLDAVIEVDDLAQVASQVLDVLMAPREVVPVPPGLPLEDLGTADAWESVERSRRPDRPGVRDLLRRAADVVIPLSGTAQGEVDDTMLLCLARFGTTSCVVLGQDRRHQSGTTSLGPAGLREARRGMSLARELGLPLVSVIDTAGAELSRAAEEGGLAGEIARCLAELVVLEAPTLCLMLGEGAGGGALALLPADRVVAAEHSWLSPLPPEGAAAILHRDVGRAAEVAAAQRVSTRDLLDLGVVDRVVAEPADAGQDAEVFCDRLALVLQHELAVLVRVDPRDRLRDRLERYARLG</sequence>
<dbReference type="Pfam" id="PF01039">
    <property type="entry name" value="Carboxyl_trans"/>
    <property type="match status" value="1"/>
</dbReference>